<organism evidence="1 2">
    <name type="scientific">Lachnoanaerobaculum saburreum DSM 3986</name>
    <dbReference type="NCBI Taxonomy" id="887325"/>
    <lineage>
        <taxon>Bacteria</taxon>
        <taxon>Bacillati</taxon>
        <taxon>Bacillota</taxon>
        <taxon>Clostridia</taxon>
        <taxon>Lachnospirales</taxon>
        <taxon>Lachnospiraceae</taxon>
        <taxon>Lachnoanaerobaculum</taxon>
    </lineage>
</organism>
<comment type="caution">
    <text evidence="1">The sequence shown here is derived from an EMBL/GenBank/DDBJ whole genome shotgun (WGS) entry which is preliminary data.</text>
</comment>
<name>E6LJL8_9FIRM</name>
<evidence type="ECO:0000313" key="2">
    <source>
        <dbReference type="Proteomes" id="UP000003434"/>
    </source>
</evidence>
<reference evidence="1 2" key="1">
    <citation type="submission" date="2010-12" db="EMBL/GenBank/DDBJ databases">
        <authorList>
            <person name="Muzny D."/>
            <person name="Qin X."/>
            <person name="Deng J."/>
            <person name="Jiang H."/>
            <person name="Liu Y."/>
            <person name="Qu J."/>
            <person name="Song X.-Z."/>
            <person name="Zhang L."/>
            <person name="Thornton R."/>
            <person name="Coyle M."/>
            <person name="Francisco L."/>
            <person name="Jackson L."/>
            <person name="Javaid M."/>
            <person name="Korchina V."/>
            <person name="Kovar C."/>
            <person name="Mata R."/>
            <person name="Mathew T."/>
            <person name="Ngo R."/>
            <person name="Nguyen L."/>
            <person name="Nguyen N."/>
            <person name="Okwuonu G."/>
            <person name="Ongeri F."/>
            <person name="Pham C."/>
            <person name="Simmons D."/>
            <person name="Wilczek-Boney K."/>
            <person name="Hale W."/>
            <person name="Jakkamsetti A."/>
            <person name="Pham P."/>
            <person name="Ruth R."/>
            <person name="San Lucas F."/>
            <person name="Warren J."/>
            <person name="Zhang J."/>
            <person name="Zhao Z."/>
            <person name="Zhou C."/>
            <person name="Zhu D."/>
            <person name="Lee S."/>
            <person name="Bess C."/>
            <person name="Blankenburg K."/>
            <person name="Forbes L."/>
            <person name="Fu Q."/>
            <person name="Gubbala S."/>
            <person name="Hirani K."/>
            <person name="Jayaseelan J.C."/>
            <person name="Lara F."/>
            <person name="Munidasa M."/>
            <person name="Palculict T."/>
            <person name="Patil S."/>
            <person name="Pu L.-L."/>
            <person name="Saada N."/>
            <person name="Tang L."/>
            <person name="Weissenberger G."/>
            <person name="Zhu Y."/>
            <person name="Hemphill L."/>
            <person name="Shang Y."/>
            <person name="Youmans B."/>
            <person name="Ayvaz T."/>
            <person name="Ross M."/>
            <person name="Santibanez J."/>
            <person name="Aqrawi P."/>
            <person name="Gross S."/>
            <person name="Joshi V."/>
            <person name="Fowler G."/>
            <person name="Nazareth L."/>
            <person name="Reid J."/>
            <person name="Worley K."/>
            <person name="Petrosino J."/>
            <person name="Highlander S."/>
            <person name="Gibbs R."/>
        </authorList>
    </citation>
    <scope>NUCLEOTIDE SEQUENCE [LARGE SCALE GENOMIC DNA]</scope>
    <source>
        <strain evidence="1 2">DSM 3986</strain>
    </source>
</reference>
<dbReference type="eggNOG" id="ENOG5033XNW">
    <property type="taxonomic scope" value="Bacteria"/>
</dbReference>
<evidence type="ECO:0008006" key="3">
    <source>
        <dbReference type="Google" id="ProtNLM"/>
    </source>
</evidence>
<dbReference type="Gene3D" id="1.10.287.1060">
    <property type="entry name" value="ESAT-6-like"/>
    <property type="match status" value="1"/>
</dbReference>
<protein>
    <recommendedName>
        <fullName evidence="3">WXG100 family type VII secretion target</fullName>
    </recommendedName>
</protein>
<gene>
    <name evidence="1" type="ORF">HMPREF0381_0153</name>
</gene>
<dbReference type="SUPFAM" id="SSF140453">
    <property type="entry name" value="EsxAB dimer-like"/>
    <property type="match status" value="1"/>
</dbReference>
<accession>E6LJL8</accession>
<dbReference type="Proteomes" id="UP000003434">
    <property type="component" value="Unassembled WGS sequence"/>
</dbReference>
<dbReference type="HOGENOM" id="CLU_2302315_0_0_9"/>
<evidence type="ECO:0000313" key="1">
    <source>
        <dbReference type="EMBL" id="EFU77969.1"/>
    </source>
</evidence>
<dbReference type="RefSeq" id="WP_008749926.1">
    <property type="nucleotide sequence ID" value="NZ_GL622296.1"/>
</dbReference>
<sequence length="100" mass="12003">MGQYVRVDVQILKNDLNEFQESIYELKRAFEETGLNVESLKSQWTGEAADRFMSCFFKETMVYEELIKELELMQERFVMSHKEYCKVKDDLLNLVDDFRV</sequence>
<dbReference type="AlphaFoldDB" id="E6LJL8"/>
<proteinExistence type="predicted"/>
<dbReference type="InterPro" id="IPR036689">
    <property type="entry name" value="ESAT-6-like_sf"/>
</dbReference>
<dbReference type="EMBL" id="AEPW01000003">
    <property type="protein sequence ID" value="EFU77969.1"/>
    <property type="molecule type" value="Genomic_DNA"/>
</dbReference>